<dbReference type="Proteomes" id="UP000441333">
    <property type="component" value="Unassembled WGS sequence"/>
</dbReference>
<comment type="caution">
    <text evidence="1">The sequence shown here is derived from an EMBL/GenBank/DDBJ whole genome shotgun (WGS) entry which is preliminary data.</text>
</comment>
<organism evidence="1 2">
    <name type="scientific">Pseudotamlana haliotis</name>
    <dbReference type="NCBI Taxonomy" id="2614804"/>
    <lineage>
        <taxon>Bacteria</taxon>
        <taxon>Pseudomonadati</taxon>
        <taxon>Bacteroidota</taxon>
        <taxon>Flavobacteriia</taxon>
        <taxon>Flavobacteriales</taxon>
        <taxon>Flavobacteriaceae</taxon>
        <taxon>Pseudotamlana</taxon>
    </lineage>
</organism>
<evidence type="ECO:0000313" key="1">
    <source>
        <dbReference type="EMBL" id="KAB1068996.1"/>
    </source>
</evidence>
<reference evidence="1 2" key="1">
    <citation type="submission" date="2019-09" db="EMBL/GenBank/DDBJ databases">
        <authorList>
            <person name="Cao W.R."/>
        </authorList>
    </citation>
    <scope>NUCLEOTIDE SEQUENCE [LARGE SCALE GENOMIC DNA]</scope>
    <source>
        <strain evidence="1 2">B1N29</strain>
    </source>
</reference>
<dbReference type="RefSeq" id="WP_150937215.1">
    <property type="nucleotide sequence ID" value="NZ_WAAT01000028.1"/>
</dbReference>
<dbReference type="EMBL" id="WAAT01000028">
    <property type="protein sequence ID" value="KAB1068996.1"/>
    <property type="molecule type" value="Genomic_DNA"/>
</dbReference>
<dbReference type="Pfam" id="PF22105">
    <property type="entry name" value="DUF6943"/>
    <property type="match status" value="1"/>
</dbReference>
<keyword evidence="2" id="KW-1185">Reference proteome</keyword>
<sequence length="139" mass="16145">MSSFEIKTHQIGRTYSNPHFFILNKGQNSGKPLEQPCPNCFVIITTSEEVKNNLYHLTMMLQLGQYFSYCLKGSVIPFITKNDCSKIINKAFNMNNLILKKQLKTMQILNQKEAEYLFLLQKIQQLKLAYIKGAFKKMI</sequence>
<accession>A0A6N6MFB0</accession>
<gene>
    <name evidence="1" type="ORF">F6U93_04375</name>
</gene>
<proteinExistence type="predicted"/>
<dbReference type="AlphaFoldDB" id="A0A6N6MFB0"/>
<dbReference type="InterPro" id="IPR054223">
    <property type="entry name" value="DUF6943"/>
</dbReference>
<name>A0A6N6MFB0_9FLAO</name>
<evidence type="ECO:0000313" key="2">
    <source>
        <dbReference type="Proteomes" id="UP000441333"/>
    </source>
</evidence>
<protein>
    <submittedName>
        <fullName evidence="1">Uncharacterized protein</fullName>
    </submittedName>
</protein>